<evidence type="ECO:0000313" key="16">
    <source>
        <dbReference type="EMBL" id="CAA9325175.1"/>
    </source>
</evidence>
<dbReference type="GO" id="GO:0008840">
    <property type="term" value="F:4-hydroxy-tetrahydrodipicolinate synthase activity"/>
    <property type="evidence" value="ECO:0007669"/>
    <property type="project" value="UniProtKB-UniRule"/>
</dbReference>
<feature type="binding site" evidence="12 15">
    <location>
        <position position="51"/>
    </location>
    <ligand>
        <name>pyruvate</name>
        <dbReference type="ChEBI" id="CHEBI:15361"/>
    </ligand>
</feature>
<dbReference type="HAMAP" id="MF_00418">
    <property type="entry name" value="DapA"/>
    <property type="match status" value="1"/>
</dbReference>
<keyword evidence="7 12" id="KW-0220">Diaminopimelate biosynthesis</keyword>
<dbReference type="GO" id="GO:0009089">
    <property type="term" value="P:lysine biosynthetic process via diaminopimelate"/>
    <property type="evidence" value="ECO:0007669"/>
    <property type="project" value="UniProtKB-UniRule"/>
</dbReference>
<comment type="caution">
    <text evidence="12">Was originally thought to be a dihydrodipicolinate synthase (DHDPS), catalyzing the condensation of (S)-aspartate-beta-semialdehyde [(S)-ASA] and pyruvate to dihydrodipicolinate (DHDP). However, it was shown in E.coli that the product of the enzymatic reaction is not dihydrodipicolinate but in fact (4S)-4-hydroxy-2,3,4,5-tetrahydro-(2S)-dipicolinic acid (HTPA), and that the consecutive dehydration reaction leading to DHDP is not spontaneous but catalyzed by DapB.</text>
</comment>
<feature type="site" description="Part of a proton relay during catalysis" evidence="12">
    <location>
        <position position="50"/>
    </location>
</feature>
<evidence type="ECO:0000256" key="11">
    <source>
        <dbReference type="ARBA" id="ARBA00047836"/>
    </source>
</evidence>
<dbReference type="UniPathway" id="UPA00034">
    <property type="reaction ID" value="UER00017"/>
</dbReference>
<dbReference type="InterPro" id="IPR002220">
    <property type="entry name" value="DapA-like"/>
</dbReference>
<keyword evidence="8 12" id="KW-0457">Lysine biosynthesis</keyword>
<feature type="active site" description="Proton donor/acceptor" evidence="12 14">
    <location>
        <position position="139"/>
    </location>
</feature>
<dbReference type="PANTHER" id="PTHR12128">
    <property type="entry name" value="DIHYDRODIPICOLINATE SYNTHASE"/>
    <property type="match status" value="1"/>
</dbReference>
<dbReference type="EMBL" id="CADCUE010000081">
    <property type="protein sequence ID" value="CAA9325175.1"/>
    <property type="molecule type" value="Genomic_DNA"/>
</dbReference>
<dbReference type="GO" id="GO:0005829">
    <property type="term" value="C:cytosol"/>
    <property type="evidence" value="ECO:0007669"/>
    <property type="project" value="TreeGrafter"/>
</dbReference>
<evidence type="ECO:0000256" key="3">
    <source>
        <dbReference type="ARBA" id="ARBA00007592"/>
    </source>
</evidence>
<comment type="catalytic activity">
    <reaction evidence="11 12">
        <text>L-aspartate 4-semialdehyde + pyruvate = (2S,4S)-4-hydroxy-2,3,4,5-tetrahydrodipicolinate + H2O + H(+)</text>
        <dbReference type="Rhea" id="RHEA:34171"/>
        <dbReference type="ChEBI" id="CHEBI:15361"/>
        <dbReference type="ChEBI" id="CHEBI:15377"/>
        <dbReference type="ChEBI" id="CHEBI:15378"/>
        <dbReference type="ChEBI" id="CHEBI:67139"/>
        <dbReference type="ChEBI" id="CHEBI:537519"/>
        <dbReference type="EC" id="4.3.3.7"/>
    </reaction>
</comment>
<dbReference type="Gene3D" id="3.20.20.70">
    <property type="entry name" value="Aldolase class I"/>
    <property type="match status" value="1"/>
</dbReference>
<feature type="binding site" evidence="12 15">
    <location>
        <position position="207"/>
    </location>
    <ligand>
        <name>pyruvate</name>
        <dbReference type="ChEBI" id="CHEBI:15361"/>
    </ligand>
</feature>
<evidence type="ECO:0000256" key="5">
    <source>
        <dbReference type="ARBA" id="ARBA00022490"/>
    </source>
</evidence>
<protein>
    <recommendedName>
        <fullName evidence="4 12">4-hydroxy-tetrahydrodipicolinate synthase</fullName>
        <shortName evidence="12">HTPA synthase</shortName>
        <ecNumber evidence="4 12">4.3.3.7</ecNumber>
    </recommendedName>
</protein>
<dbReference type="EC" id="4.3.3.7" evidence="4 12"/>
<dbReference type="InterPro" id="IPR020625">
    <property type="entry name" value="Schiff_base-form_aldolases_AS"/>
</dbReference>
<dbReference type="PANTHER" id="PTHR12128:SF66">
    <property type="entry name" value="4-HYDROXY-2-OXOGLUTARATE ALDOLASE, MITOCHONDRIAL"/>
    <property type="match status" value="1"/>
</dbReference>
<name>A0A6J4L7Y7_9ACTN</name>
<evidence type="ECO:0000256" key="10">
    <source>
        <dbReference type="ARBA" id="ARBA00023270"/>
    </source>
</evidence>
<dbReference type="InterPro" id="IPR013785">
    <property type="entry name" value="Aldolase_TIM"/>
</dbReference>
<dbReference type="PROSITE" id="PS00665">
    <property type="entry name" value="DHDPS_1"/>
    <property type="match status" value="1"/>
</dbReference>
<feature type="site" description="Part of a proton relay during catalysis" evidence="12">
    <location>
        <position position="113"/>
    </location>
</feature>
<dbReference type="CDD" id="cd00950">
    <property type="entry name" value="DHDPS"/>
    <property type="match status" value="1"/>
</dbReference>
<comment type="subcellular location">
    <subcellularLocation>
        <location evidence="12">Cytoplasm</location>
    </subcellularLocation>
</comment>
<accession>A0A6J4L7Y7</accession>
<keyword evidence="5 12" id="KW-0963">Cytoplasm</keyword>
<keyword evidence="10 12" id="KW-0704">Schiff base</keyword>
<evidence type="ECO:0000256" key="7">
    <source>
        <dbReference type="ARBA" id="ARBA00022915"/>
    </source>
</evidence>
<dbReference type="GO" id="GO:0019877">
    <property type="term" value="P:diaminopimelate biosynthetic process"/>
    <property type="evidence" value="ECO:0007669"/>
    <property type="project" value="UniProtKB-UniRule"/>
</dbReference>
<reference evidence="16" key="1">
    <citation type="submission" date="2020-02" db="EMBL/GenBank/DDBJ databases">
        <authorList>
            <person name="Meier V. D."/>
        </authorList>
    </citation>
    <scope>NUCLEOTIDE SEQUENCE</scope>
    <source>
        <strain evidence="16">AVDCRST_MAG16</strain>
    </source>
</reference>
<dbReference type="PIRSF" id="PIRSF001365">
    <property type="entry name" value="DHDPS"/>
    <property type="match status" value="1"/>
</dbReference>
<evidence type="ECO:0000256" key="15">
    <source>
        <dbReference type="PIRSR" id="PIRSR001365-2"/>
    </source>
</evidence>
<feature type="active site" description="Schiff-base intermediate with substrate" evidence="12 14">
    <location>
        <position position="167"/>
    </location>
</feature>
<evidence type="ECO:0000256" key="6">
    <source>
        <dbReference type="ARBA" id="ARBA00022605"/>
    </source>
</evidence>
<dbReference type="PROSITE" id="PS00666">
    <property type="entry name" value="DHDPS_2"/>
    <property type="match status" value="1"/>
</dbReference>
<dbReference type="SUPFAM" id="SSF51569">
    <property type="entry name" value="Aldolase"/>
    <property type="match status" value="1"/>
</dbReference>
<evidence type="ECO:0000256" key="12">
    <source>
        <dbReference type="HAMAP-Rule" id="MF_00418"/>
    </source>
</evidence>
<evidence type="ECO:0000256" key="2">
    <source>
        <dbReference type="ARBA" id="ARBA00005120"/>
    </source>
</evidence>
<comment type="similarity">
    <text evidence="3 12 13">Belongs to the DapA family.</text>
</comment>
<evidence type="ECO:0000256" key="8">
    <source>
        <dbReference type="ARBA" id="ARBA00023154"/>
    </source>
</evidence>
<sequence length="297" mass="30533">MTSPAAPFGRVLTAMVTPFTADGELDLDRAASLADALVSQGNDGLVVSGTTGESPTTSDAEKTALVRAVVDAVGDRAHVLAGVGTNDTRHTVELARAAEKAGATGLLVVTPYYSRPPQAGLVAHVERVAGSTALPVMLYDIPGRTGVALSSETLIQLSAHPQVVAVKDAKDDLGETSYVLANSDLAYYSGTDQLNLPLLAVGATGMVSVVSHVVTPRLVEMVAAFDAGDVARARDLHLSLQPVYRGLFRTQGVILSKAALALQGTPVGPVRLPLVDATDEQRAVLAQDLAAGGVPLA</sequence>
<dbReference type="InterPro" id="IPR020624">
    <property type="entry name" value="Schiff_base-form_aldolases_CS"/>
</dbReference>
<comment type="subunit">
    <text evidence="12">Homotetramer; dimer of dimers.</text>
</comment>
<evidence type="ECO:0000256" key="14">
    <source>
        <dbReference type="PIRSR" id="PIRSR001365-1"/>
    </source>
</evidence>
<proteinExistence type="inferred from homology"/>
<dbReference type="AlphaFoldDB" id="A0A6J4L7Y7"/>
<evidence type="ECO:0000256" key="1">
    <source>
        <dbReference type="ARBA" id="ARBA00003294"/>
    </source>
</evidence>
<evidence type="ECO:0000256" key="4">
    <source>
        <dbReference type="ARBA" id="ARBA00012086"/>
    </source>
</evidence>
<dbReference type="PRINTS" id="PR00146">
    <property type="entry name" value="DHPICSNTHASE"/>
</dbReference>
<gene>
    <name evidence="12" type="primary">dapA</name>
    <name evidence="16" type="ORF">AVDCRST_MAG16-998</name>
</gene>
<evidence type="ECO:0000256" key="13">
    <source>
        <dbReference type="PIRNR" id="PIRNR001365"/>
    </source>
</evidence>
<keyword evidence="9 12" id="KW-0456">Lyase</keyword>
<keyword evidence="6 12" id="KW-0028">Amino-acid biosynthesis</keyword>
<dbReference type="InterPro" id="IPR005263">
    <property type="entry name" value="DapA"/>
</dbReference>
<organism evidence="16">
    <name type="scientific">uncultured Frankineae bacterium</name>
    <dbReference type="NCBI Taxonomy" id="437475"/>
    <lineage>
        <taxon>Bacteria</taxon>
        <taxon>Bacillati</taxon>
        <taxon>Actinomycetota</taxon>
        <taxon>Actinomycetes</taxon>
        <taxon>Frankiales</taxon>
        <taxon>environmental samples</taxon>
    </lineage>
</organism>
<dbReference type="SMART" id="SM01130">
    <property type="entry name" value="DHDPS"/>
    <property type="match status" value="1"/>
</dbReference>
<dbReference type="Pfam" id="PF00701">
    <property type="entry name" value="DHDPS"/>
    <property type="match status" value="1"/>
</dbReference>
<evidence type="ECO:0000256" key="9">
    <source>
        <dbReference type="ARBA" id="ARBA00023239"/>
    </source>
</evidence>
<comment type="function">
    <text evidence="1 12">Catalyzes the condensation of (S)-aspartate-beta-semialdehyde [(S)-ASA] and pyruvate to 4-hydroxy-tetrahydrodipicolinate (HTPA).</text>
</comment>
<dbReference type="NCBIfam" id="TIGR00674">
    <property type="entry name" value="dapA"/>
    <property type="match status" value="1"/>
</dbReference>
<comment type="pathway">
    <text evidence="2 12">Amino-acid biosynthesis; L-lysine biosynthesis via DAP pathway; (S)-tetrahydrodipicolinate from L-aspartate: step 3/4.</text>
</comment>